<dbReference type="EMBL" id="JAEPRD010000001">
    <property type="protein sequence ID" value="KAG2214248.1"/>
    <property type="molecule type" value="Genomic_DNA"/>
</dbReference>
<dbReference type="PROSITE" id="PS50011">
    <property type="entry name" value="PROTEIN_KINASE_DOM"/>
    <property type="match status" value="1"/>
</dbReference>
<dbReference type="Gene3D" id="1.10.418.10">
    <property type="entry name" value="Calponin-like domain"/>
    <property type="match status" value="1"/>
</dbReference>
<dbReference type="CDD" id="cd06627">
    <property type="entry name" value="STKc_Cdc7_like"/>
    <property type="match status" value="1"/>
</dbReference>
<dbReference type="PRINTS" id="PR00109">
    <property type="entry name" value="TYRKINASE"/>
</dbReference>
<dbReference type="InterPro" id="IPR036872">
    <property type="entry name" value="CH_dom_sf"/>
</dbReference>
<feature type="compositionally biased region" description="Basic and acidic residues" evidence="7">
    <location>
        <begin position="166"/>
        <end position="175"/>
    </location>
</feature>
<evidence type="ECO:0000259" key="8">
    <source>
        <dbReference type="PROSITE" id="PS50011"/>
    </source>
</evidence>
<dbReference type="GO" id="GO:0005737">
    <property type="term" value="C:cytoplasm"/>
    <property type="evidence" value="ECO:0007669"/>
    <property type="project" value="TreeGrafter"/>
</dbReference>
<keyword evidence="5 6" id="KW-0067">ATP-binding</keyword>
<proteinExistence type="predicted"/>
<dbReference type="GO" id="GO:0004709">
    <property type="term" value="F:MAP kinase kinase kinase activity"/>
    <property type="evidence" value="ECO:0007669"/>
    <property type="project" value="TreeGrafter"/>
</dbReference>
<comment type="caution">
    <text evidence="9">The sequence shown here is derived from an EMBL/GenBank/DDBJ whole genome shotgun (WGS) entry which is preliminary data.</text>
</comment>
<keyword evidence="2" id="KW-0808">Transferase</keyword>
<dbReference type="Pfam" id="PF00069">
    <property type="entry name" value="Pkinase"/>
    <property type="match status" value="1"/>
</dbReference>
<dbReference type="InterPro" id="IPR008271">
    <property type="entry name" value="Ser/Thr_kinase_AS"/>
</dbReference>
<dbReference type="AlphaFoldDB" id="A0A8H7RPF4"/>
<evidence type="ECO:0000256" key="1">
    <source>
        <dbReference type="ARBA" id="ARBA00022527"/>
    </source>
</evidence>
<evidence type="ECO:0000256" key="7">
    <source>
        <dbReference type="SAM" id="MobiDB-lite"/>
    </source>
</evidence>
<dbReference type="InterPro" id="IPR017441">
    <property type="entry name" value="Protein_kinase_ATP_BS"/>
</dbReference>
<dbReference type="OrthoDB" id="8693905at2759"/>
<keyword evidence="4" id="KW-0418">Kinase</keyword>
<dbReference type="GO" id="GO:0005524">
    <property type="term" value="F:ATP binding"/>
    <property type="evidence" value="ECO:0007669"/>
    <property type="project" value="UniProtKB-UniRule"/>
</dbReference>
<dbReference type="InterPro" id="IPR046349">
    <property type="entry name" value="C1-like_sf"/>
</dbReference>
<evidence type="ECO:0000313" key="10">
    <source>
        <dbReference type="Proteomes" id="UP000603453"/>
    </source>
</evidence>
<feature type="domain" description="Protein kinase" evidence="8">
    <location>
        <begin position="198"/>
        <end position="448"/>
    </location>
</feature>
<dbReference type="SUPFAM" id="SSF57889">
    <property type="entry name" value="Cysteine-rich domain"/>
    <property type="match status" value="1"/>
</dbReference>
<feature type="compositionally biased region" description="Basic and acidic residues" evidence="7">
    <location>
        <begin position="438"/>
        <end position="449"/>
    </location>
</feature>
<dbReference type="SMART" id="SM00220">
    <property type="entry name" value="S_TKc"/>
    <property type="match status" value="1"/>
</dbReference>
<dbReference type="PROSITE" id="PS00107">
    <property type="entry name" value="PROTEIN_KINASE_ATP"/>
    <property type="match status" value="1"/>
</dbReference>
<dbReference type="PANTHER" id="PTHR48016:SF4">
    <property type="entry name" value="PROTEIN KINASE DOMAIN-CONTAINING PROTEIN"/>
    <property type="match status" value="1"/>
</dbReference>
<feature type="compositionally biased region" description="Basic residues" evidence="7">
    <location>
        <begin position="450"/>
        <end position="459"/>
    </location>
</feature>
<feature type="region of interest" description="Disordered" evidence="7">
    <location>
        <begin position="605"/>
        <end position="626"/>
    </location>
</feature>
<keyword evidence="10" id="KW-1185">Reference proteome</keyword>
<feature type="binding site" evidence="6">
    <location>
        <position position="227"/>
    </location>
    <ligand>
        <name>ATP</name>
        <dbReference type="ChEBI" id="CHEBI:30616"/>
    </ligand>
</feature>
<dbReference type="InterPro" id="IPR011009">
    <property type="entry name" value="Kinase-like_dom_sf"/>
</dbReference>
<dbReference type="CDD" id="cd00014">
    <property type="entry name" value="CH_SF"/>
    <property type="match status" value="1"/>
</dbReference>
<dbReference type="SUPFAM" id="SSF56112">
    <property type="entry name" value="Protein kinase-like (PK-like)"/>
    <property type="match status" value="1"/>
</dbReference>
<organism evidence="9 10">
    <name type="scientific">Mucor saturninus</name>
    <dbReference type="NCBI Taxonomy" id="64648"/>
    <lineage>
        <taxon>Eukaryota</taxon>
        <taxon>Fungi</taxon>
        <taxon>Fungi incertae sedis</taxon>
        <taxon>Mucoromycota</taxon>
        <taxon>Mucoromycotina</taxon>
        <taxon>Mucoromycetes</taxon>
        <taxon>Mucorales</taxon>
        <taxon>Mucorineae</taxon>
        <taxon>Mucoraceae</taxon>
        <taxon>Mucor</taxon>
    </lineage>
</organism>
<evidence type="ECO:0000256" key="5">
    <source>
        <dbReference type="ARBA" id="ARBA00022840"/>
    </source>
</evidence>
<evidence type="ECO:0000256" key="3">
    <source>
        <dbReference type="ARBA" id="ARBA00022741"/>
    </source>
</evidence>
<dbReference type="PANTHER" id="PTHR48016">
    <property type="entry name" value="MAP KINASE KINASE KINASE SSK2-RELATED-RELATED"/>
    <property type="match status" value="1"/>
</dbReference>
<sequence length="700" mass="77754">MVAQKKDFSFIQMDNITRFLQGVRQLGMDEPRLFEANDLHGAKDMSAVINTILTLAEFSSLNTTSLNREKEDQGVQIGAHRDIREIFSSKQDKPLIVNTKDTSFDLNNRPPKSPLRPPSGTSGRKTKEGRSNSICSTTSSCSSTSTNTPMTPPMPMTPKKNSTKSVPEDRPHGEEEGITIANGKIALEDEAGNTITTYQLGNCIGKGQFGSVYRTLDLSTGEVVAVKRVKLENDDLYQEIIKEVNILKTLTHTNVVKYIGFIPTKQYLNIVLEYAENGSLMSTLKAFGAFPEKLVASFCIKILRGLEYLHDNEVVHCDLKAANILTTKTGDVKLTDFGVSLNLKIKAVDADSISGTPNWMAPEVIELKGATTKSDIWSLGCTLVELVTGKPPYGDLLAMSAMFRIVEDEYPPLPESISQDMKDFLLCCFQKDPNQRSSSKELQQHEWIKKNQKKAPGTKKPKESVNNVDSTPFHLIDEAAHVSNIKKKTTSAANTKYYSLNANTLPSSSTSFDDANSHQFIQTSFGKAVECKVCSEVMEKESVFCEVCHKDCKRTAFSCPPRVNDQQPSYDWVFSAKIYNRSTGNNTINITRGYIPPEFNISKPIKSNSMREPRTSLSSISNHPQAESIRKYSRALGLTPQEQKALCENPALLMHTIAMEKTPIIPVAAVENETLIEKFIRKRHNSKKNSAGHDEQCIIS</sequence>
<dbReference type="InterPro" id="IPR050538">
    <property type="entry name" value="MAP_kinase_kinase_kinase"/>
</dbReference>
<feature type="region of interest" description="Disordered" evidence="7">
    <location>
        <begin position="436"/>
        <end position="468"/>
    </location>
</feature>
<evidence type="ECO:0000256" key="6">
    <source>
        <dbReference type="PROSITE-ProRule" id="PRU10141"/>
    </source>
</evidence>
<protein>
    <recommendedName>
        <fullName evidence="8">Protein kinase domain-containing protein</fullName>
    </recommendedName>
</protein>
<dbReference type="SUPFAM" id="SSF47576">
    <property type="entry name" value="Calponin-homology domain, CH-domain"/>
    <property type="match status" value="1"/>
</dbReference>
<evidence type="ECO:0000256" key="2">
    <source>
        <dbReference type="ARBA" id="ARBA00022679"/>
    </source>
</evidence>
<accession>A0A8H7RPF4</accession>
<dbReference type="InterPro" id="IPR000719">
    <property type="entry name" value="Prot_kinase_dom"/>
</dbReference>
<dbReference type="InterPro" id="IPR001245">
    <property type="entry name" value="Ser-Thr/Tyr_kinase_cat_dom"/>
</dbReference>
<dbReference type="Gene3D" id="1.10.510.10">
    <property type="entry name" value="Transferase(Phosphotransferase) domain 1"/>
    <property type="match status" value="1"/>
</dbReference>
<keyword evidence="3 6" id="KW-0547">Nucleotide-binding</keyword>
<feature type="region of interest" description="Disordered" evidence="7">
    <location>
        <begin position="97"/>
        <end position="175"/>
    </location>
</feature>
<feature type="compositionally biased region" description="Polar residues" evidence="7">
    <location>
        <begin position="615"/>
        <end position="625"/>
    </location>
</feature>
<dbReference type="PROSITE" id="PS00108">
    <property type="entry name" value="PROTEIN_KINASE_ST"/>
    <property type="match status" value="1"/>
</dbReference>
<gene>
    <name evidence="9" type="ORF">INT47_000804</name>
</gene>
<name>A0A8H7RPF4_9FUNG</name>
<evidence type="ECO:0000256" key="4">
    <source>
        <dbReference type="ARBA" id="ARBA00022777"/>
    </source>
</evidence>
<keyword evidence="1" id="KW-0723">Serine/threonine-protein kinase</keyword>
<evidence type="ECO:0000313" key="9">
    <source>
        <dbReference type="EMBL" id="KAG2214248.1"/>
    </source>
</evidence>
<feature type="compositionally biased region" description="Low complexity" evidence="7">
    <location>
        <begin position="131"/>
        <end position="149"/>
    </location>
</feature>
<dbReference type="Proteomes" id="UP000603453">
    <property type="component" value="Unassembled WGS sequence"/>
</dbReference>
<reference evidence="9" key="1">
    <citation type="submission" date="2020-12" db="EMBL/GenBank/DDBJ databases">
        <title>Metabolic potential, ecology and presence of endohyphal bacteria is reflected in genomic diversity of Mucoromycotina.</title>
        <authorList>
            <person name="Muszewska A."/>
            <person name="Okrasinska A."/>
            <person name="Steczkiewicz K."/>
            <person name="Drgas O."/>
            <person name="Orlowska M."/>
            <person name="Perlinska-Lenart U."/>
            <person name="Aleksandrzak-Piekarczyk T."/>
            <person name="Szatraj K."/>
            <person name="Zielenkiewicz U."/>
            <person name="Pilsyk S."/>
            <person name="Malc E."/>
            <person name="Mieczkowski P."/>
            <person name="Kruszewska J.S."/>
            <person name="Biernat P."/>
            <person name="Pawlowska J."/>
        </authorList>
    </citation>
    <scope>NUCLEOTIDE SEQUENCE</scope>
    <source>
        <strain evidence="9">WA0000017839</strain>
    </source>
</reference>